<feature type="repeat" description="CSPG" evidence="5">
    <location>
        <begin position="1778"/>
        <end position="1870"/>
    </location>
</feature>
<evidence type="ECO:0000256" key="1">
    <source>
        <dbReference type="ARBA" id="ARBA00022729"/>
    </source>
</evidence>
<dbReference type="CDD" id="cd00110">
    <property type="entry name" value="LamG"/>
    <property type="match status" value="2"/>
</dbReference>
<dbReference type="Proteomes" id="UP000694700">
    <property type="component" value="Unplaced"/>
</dbReference>
<feature type="repeat" description="CSPG" evidence="5">
    <location>
        <begin position="537"/>
        <end position="630"/>
    </location>
</feature>
<feature type="repeat" description="CSPG" evidence="5">
    <location>
        <begin position="1645"/>
        <end position="1744"/>
    </location>
</feature>
<feature type="repeat" description="CSPG" evidence="5">
    <location>
        <begin position="1887"/>
        <end position="1975"/>
    </location>
</feature>
<evidence type="ECO:0000313" key="10">
    <source>
        <dbReference type="Proteomes" id="UP000694700"/>
    </source>
</evidence>
<dbReference type="InterPro" id="IPR039005">
    <property type="entry name" value="CSPG_rpt"/>
</dbReference>
<dbReference type="SUPFAM" id="SSF49899">
    <property type="entry name" value="Concanavalin A-like lectins/glucanases"/>
    <property type="match status" value="2"/>
</dbReference>
<dbReference type="Ensembl" id="ENSCCRT00015069624.1">
    <property type="protein sequence ID" value="ENSCCRP00015067436.1"/>
    <property type="gene ID" value="ENSCCRG00015027431.1"/>
</dbReference>
<evidence type="ECO:0000256" key="3">
    <source>
        <dbReference type="ARBA" id="ARBA00023180"/>
    </source>
</evidence>
<dbReference type="InterPro" id="IPR013320">
    <property type="entry name" value="ConA-like_dom_sf"/>
</dbReference>
<dbReference type="PROSITE" id="PS50025">
    <property type="entry name" value="LAM_G_DOMAIN"/>
    <property type="match status" value="2"/>
</dbReference>
<feature type="repeat" description="CSPG" evidence="5">
    <location>
        <begin position="878"/>
        <end position="972"/>
    </location>
</feature>
<dbReference type="Pfam" id="PF16184">
    <property type="entry name" value="Cadherin_3"/>
    <property type="match status" value="12"/>
</dbReference>
<dbReference type="PANTHER" id="PTHR45739:SF12">
    <property type="entry name" value="CHONDROITIN SULFATE PROTEOGLYCAN 4-LIKE ISOFORM X2"/>
    <property type="match status" value="1"/>
</dbReference>
<sequence>MDCFLNRCLFLLPLCCALLVYTVTWTYITICPSQTSFHVRFRTSGPSGLLFLAAGETDFLWVGLHSGRVQVRIQLGSGERSVWSEKGFPLNDLTWHTLELQHDNDNITLTVDKNSITSAKMPGPDFELDVQDGLFVGGVGDLEKSYLSSNETPFGFRGCLDEVLFNEHNLLSSLRPYSGYKVIHEVSLGCSPQFSGTVNDSISFFSSKAYMSLPTWDVPQEGVFECELHTVHSEGILLYSSAGNGNYFALEIQKGHLVAVIKIGVTKTALRSLMVINDGAWHILRLYLSPLNLHVTLGLEMHNSSFGINASALQFTGPLFLGGVDVSTYTEVRKNGLLSLVGKRIGGGSFKGCLRNIRVNYHRMGLPKALVTKDISVGCEPPNQLGPSTTSPPVMTIDSENITDALPEMDKKNFLLLKDLEVLEGGRAALESKHIKINLEFSKLGIRHSQIMFRVEEQPVHGQLRLDVDPNLGENTFSILDLWHGRVMYVHGGSEDLLDFFMFSIFTNSKKEVPSFLNGNRLHRFNISITPVNDAPELSLPEGSLFILLERSRRRMSTDVLRVIDPDSNSTDLMFSVLGNLNTVSGFLEIEGQLGRAVTSFSLSDLEQGKVSYVHKGVKNARMAIRVSDGDKLSNTVVLRIIAVPLEHKVANNTGVEVTQGEATFISNKHLAVQVNVPKQAVDIRYDVTVPPIYGELQRLHSSGQWKQTSTFTQKLLEKERLRYLSTFHGTQQSNITDSFKCKAAVGSVITDELLFLIRVRWIRYRITRNKIELDGEQKVTLTPQQFHVVTKGARLSENDLHIRLLTLPRKGHLLLSNKILKKNSTFSQDDINNHKLQYELLERPVDDTRDMFHFQVFSKFALSGIHEFRISIKADIHNIILKNHGLSLLEGESKVITKAMLFSETPSSRTVHYTVTSSPKHGVLKRVNLSNSSASNDSIIKFTNQDISEEHISYVHDDSETTHDAFTFLASFGSVKNKSQGTVGTFYISIQLVNDQKPIRLVDKVFHVVRDSQRLLTLEDLCYHDADTDFDDKDLLYTRRKIPMGELVLVNDTTHKLYQFHQKDLEEKRVLFIHKGVSYGRFVLFISDGKHYTSTLLEVSANDPFVKVANNTGLLVQKGQMASLGVANFSIYTNMDVRHDEEVVFEVFLPPSHGTLYSNDIKANTFTQHDLKMGHVMYHHDDSEILEDFFNFTSKVKGLRLDVSVPTIIYLMCICGVFQVVHEDNKPFEIVYTVKVAPTYGFLRISMLEEDHYCGSQENPIQSFSQGEINKGHIQFVQTEHGYVNDSFSLDITNGILTIHDLIVVVDIIPLYIPLEVSNMTLIEGSSKALTQDIIKVVSRHFHGLQIFYLVTEGPHHGRIEHSRIPGVPIPSFTRAQAEQGYIFYVHDGSETVADNFTVVANNTDIRKQSLPFVVYVNITPINDEPPIVTVWEGSVTEISTEDLSSEDPDSPPESLEFIITPPSNGHLALKSAPSRPVLNFTQEHISHGQLVFVHSGALSGGFHFQVNDGVNFAPRQIFSVAAQSLVISLEKNKELKVFPGSSKLITEDELLIITNDFDDIYGNRTITYSVTSPPRFGSLIWKQDENSTEEISSFTQNMVFMKSASEFCWLMLKCSSIPERNSFLQAHTFNIHISYENTGPEHRSALLTNTGAVVAEGSSVLIDKSKLDATNVLGKLDEAERNFYEVWYEITSPPHHGTIVVGEKNLTHERPKISQFNLHKHGIIYVHDDSETTHDNFTFDVWLIPKGKPAQRPQSTDYIVSEIFNITVTPVNDRPPVLKTGSPRLKVVKGDTVTLDPENLYVEDQDTPPEELYYTVISKPKNGFLALEGHLNKSISTFTQADVNQGRVHFVQKGELSSGVIHFSITDGFHRPLYKLFSVEVENITISVVNNTGLTLLQGQTTVTLTFENLAAVSNERDASIKYLVTSSPSHGSVMVMEEPVTYFDQEDLHTGRVFYNMSDLSSPRDCFEFTVFTSESNLTNQVVNITVKPLIHLGEHVRIPDGIPVKLRKDVLDATELATLSASDPIFEILEPPKHGKLVKVTFDLGGASHSVESFSFRDVEQGRVAIEENINFHAIYGNTTAPRYNFTAVHPLNDSFVFLLKAANVQPAMGEFVYLVLPYDPITGKHMLSEPTKMPSLNKSTNAMHPPSHIDPSTRPHRTASKLKPRNRWGNHTRSRSTVPHVHRTTMSKLEPSPKNTLVRMETLPRPASDPLFIILPLLACLLLIVILVVLILVFRHRREKRAHPAMIQHLTGNPGEDILARGPYLGQPERSLTVPSVIVTPLTPSCPDSPVLQEVHNAALGPAIEQAVSPFLLCTWNPLNPVSVQQCSPATQPLKQNQYWV</sequence>
<dbReference type="SMART" id="SM00282">
    <property type="entry name" value="LamG"/>
    <property type="match status" value="2"/>
</dbReference>
<organism evidence="9 10">
    <name type="scientific">Cyprinus carpio</name>
    <name type="common">Common carp</name>
    <dbReference type="NCBI Taxonomy" id="7962"/>
    <lineage>
        <taxon>Eukaryota</taxon>
        <taxon>Metazoa</taxon>
        <taxon>Chordata</taxon>
        <taxon>Craniata</taxon>
        <taxon>Vertebrata</taxon>
        <taxon>Euteleostomi</taxon>
        <taxon>Actinopterygii</taxon>
        <taxon>Neopterygii</taxon>
        <taxon>Teleostei</taxon>
        <taxon>Ostariophysi</taxon>
        <taxon>Cypriniformes</taxon>
        <taxon>Cyprinidae</taxon>
        <taxon>Cyprininae</taxon>
        <taxon>Cyprinus</taxon>
    </lineage>
</organism>
<feature type="domain" description="Laminin G" evidence="8">
    <location>
        <begin position="1"/>
        <end position="190"/>
    </location>
</feature>
<evidence type="ECO:0000259" key="8">
    <source>
        <dbReference type="PROSITE" id="PS50025"/>
    </source>
</evidence>
<dbReference type="Pfam" id="PF02210">
    <property type="entry name" value="Laminin_G_2"/>
    <property type="match status" value="2"/>
</dbReference>
<keyword evidence="1" id="KW-0732">Signal</keyword>
<reference evidence="9" key="1">
    <citation type="submission" date="2025-08" db="UniProtKB">
        <authorList>
            <consortium name="Ensembl"/>
        </authorList>
    </citation>
    <scope>IDENTIFICATION</scope>
</reference>
<keyword evidence="7" id="KW-0472">Membrane</keyword>
<dbReference type="InterPro" id="IPR051561">
    <property type="entry name" value="FRAS1_ECM"/>
</dbReference>
<evidence type="ECO:0000256" key="2">
    <source>
        <dbReference type="ARBA" id="ARBA00022737"/>
    </source>
</evidence>
<keyword evidence="7" id="KW-0812">Transmembrane</keyword>
<evidence type="ECO:0000256" key="7">
    <source>
        <dbReference type="SAM" id="Phobius"/>
    </source>
</evidence>
<feature type="repeat" description="CSPG" evidence="5">
    <location>
        <begin position="411"/>
        <end position="506"/>
    </location>
</feature>
<feature type="transmembrane region" description="Helical" evidence="7">
    <location>
        <begin position="2216"/>
        <end position="2239"/>
    </location>
</feature>
<dbReference type="InterPro" id="IPR001791">
    <property type="entry name" value="Laminin_G"/>
</dbReference>
<dbReference type="GO" id="GO:0009653">
    <property type="term" value="P:anatomical structure morphogenesis"/>
    <property type="evidence" value="ECO:0007669"/>
    <property type="project" value="TreeGrafter"/>
</dbReference>
<feature type="domain" description="Laminin G" evidence="8">
    <location>
        <begin position="200"/>
        <end position="379"/>
    </location>
</feature>
<feature type="compositionally biased region" description="Basic residues" evidence="6">
    <location>
        <begin position="2159"/>
        <end position="2188"/>
    </location>
</feature>
<accession>A0A8C1WHJ4</accession>
<name>A0A8C1WHJ4_CYPCA</name>
<comment type="caution">
    <text evidence="4">Lacks conserved residue(s) required for the propagation of feature annotation.</text>
</comment>
<dbReference type="PANTHER" id="PTHR45739">
    <property type="entry name" value="MATRIX PROTEIN, PUTATIVE-RELATED"/>
    <property type="match status" value="1"/>
</dbReference>
<feature type="repeat" description="CSPG" evidence="5">
    <location>
        <begin position="1421"/>
        <end position="1511"/>
    </location>
</feature>
<evidence type="ECO:0000313" key="9">
    <source>
        <dbReference type="Ensembl" id="ENSCCRP00015067436.1"/>
    </source>
</evidence>
<keyword evidence="2" id="KW-0677">Repeat</keyword>
<evidence type="ECO:0000256" key="6">
    <source>
        <dbReference type="SAM" id="MobiDB-lite"/>
    </source>
</evidence>
<keyword evidence="7" id="KW-1133">Transmembrane helix</keyword>
<protein>
    <submittedName>
        <fullName evidence="9">Si:dkeyp-41f9.3</fullName>
    </submittedName>
</protein>
<dbReference type="Gene3D" id="2.60.120.200">
    <property type="match status" value="2"/>
</dbReference>
<proteinExistence type="predicted"/>
<evidence type="ECO:0000256" key="4">
    <source>
        <dbReference type="PROSITE-ProRule" id="PRU00122"/>
    </source>
</evidence>
<feature type="region of interest" description="Disordered" evidence="6">
    <location>
        <begin position="2145"/>
        <end position="2188"/>
    </location>
</feature>
<feature type="repeat" description="CSPG" evidence="5">
    <location>
        <begin position="1312"/>
        <end position="1403"/>
    </location>
</feature>
<feature type="repeat" description="CSPG" evidence="5">
    <location>
        <begin position="1106"/>
        <end position="1196"/>
    </location>
</feature>
<keyword evidence="3" id="KW-0325">Glycoprotein</keyword>
<evidence type="ECO:0000256" key="5">
    <source>
        <dbReference type="PROSITE-ProRule" id="PRU01201"/>
    </source>
</evidence>
<dbReference type="PROSITE" id="PS51854">
    <property type="entry name" value="CSPG"/>
    <property type="match status" value="9"/>
</dbReference>